<reference evidence="2 3" key="1">
    <citation type="journal article" date="2020" name="bioRxiv">
        <title>Whole genome comparisons of ergot fungi reveals the divergence and evolution of species within the genus Claviceps are the result of varying mechanisms driving genome evolution and host range expansion.</title>
        <authorList>
            <person name="Wyka S.A."/>
            <person name="Mondo S.J."/>
            <person name="Liu M."/>
            <person name="Dettman J."/>
            <person name="Nalam V."/>
            <person name="Broders K.D."/>
        </authorList>
    </citation>
    <scope>NUCLEOTIDE SEQUENCE [LARGE SCALE GENOMIC DNA]</scope>
    <source>
        <strain evidence="2 3">LM583</strain>
    </source>
</reference>
<dbReference type="Proteomes" id="UP000742024">
    <property type="component" value="Unassembled WGS sequence"/>
</dbReference>
<accession>A0ABQ7P7T4</accession>
<gene>
    <name evidence="2" type="ORF">E4U57_002851</name>
</gene>
<sequence>MKFSAILASLAISALQVVHATPTGLEPAELETLKARDGPGYCCSVYENLNSIVSLTIPRGSDMFVWNGVGTCEIEVTRNPNNCNGWQFKLRPNCNYLTRTVTLGVRPANECRVLLHTNRPHALYSDDPEAQVQ</sequence>
<proteinExistence type="predicted"/>
<organism evidence="2 3">
    <name type="scientific">Claviceps arundinis</name>
    <dbReference type="NCBI Taxonomy" id="1623583"/>
    <lineage>
        <taxon>Eukaryota</taxon>
        <taxon>Fungi</taxon>
        <taxon>Dikarya</taxon>
        <taxon>Ascomycota</taxon>
        <taxon>Pezizomycotina</taxon>
        <taxon>Sordariomycetes</taxon>
        <taxon>Hypocreomycetidae</taxon>
        <taxon>Hypocreales</taxon>
        <taxon>Clavicipitaceae</taxon>
        <taxon>Claviceps</taxon>
    </lineage>
</organism>
<feature type="chain" id="PRO_5046064401" evidence="1">
    <location>
        <begin position="21"/>
        <end position="133"/>
    </location>
</feature>
<evidence type="ECO:0000313" key="3">
    <source>
        <dbReference type="Proteomes" id="UP000742024"/>
    </source>
</evidence>
<dbReference type="EMBL" id="SRPR01000219">
    <property type="protein sequence ID" value="KAG5956118.1"/>
    <property type="molecule type" value="Genomic_DNA"/>
</dbReference>
<feature type="signal peptide" evidence="1">
    <location>
        <begin position="1"/>
        <end position="20"/>
    </location>
</feature>
<name>A0ABQ7P7T4_9HYPO</name>
<keyword evidence="1" id="KW-0732">Signal</keyword>
<keyword evidence="3" id="KW-1185">Reference proteome</keyword>
<evidence type="ECO:0000256" key="1">
    <source>
        <dbReference type="SAM" id="SignalP"/>
    </source>
</evidence>
<evidence type="ECO:0000313" key="2">
    <source>
        <dbReference type="EMBL" id="KAG5956118.1"/>
    </source>
</evidence>
<protein>
    <submittedName>
        <fullName evidence="2">Uncharacterized protein</fullName>
    </submittedName>
</protein>
<comment type="caution">
    <text evidence="2">The sequence shown here is derived from an EMBL/GenBank/DDBJ whole genome shotgun (WGS) entry which is preliminary data.</text>
</comment>